<gene>
    <name evidence="3" type="ORF">L9F63_011472</name>
</gene>
<feature type="compositionally biased region" description="Polar residues" evidence="1">
    <location>
        <begin position="431"/>
        <end position="446"/>
    </location>
</feature>
<feature type="region of interest" description="Disordered" evidence="1">
    <location>
        <begin position="422"/>
        <end position="446"/>
    </location>
</feature>
<proteinExistence type="predicted"/>
<feature type="compositionally biased region" description="Acidic residues" evidence="1">
    <location>
        <begin position="169"/>
        <end position="180"/>
    </location>
</feature>
<protein>
    <submittedName>
        <fullName evidence="3">Uncharacterized protein</fullName>
    </submittedName>
</protein>
<sequence>MKTIQLVLFVLLGVAVVNSFPREREVEPVEREVEPVEREVEPVEEVGTTGEAIPSYFGFLPDFDLLSRIRGLVTRLRSQIGVSFGDIDWNKGNTTSTTKVIDGHVVTVNETSYKDDDSDLVLHVKVIDVKPTEGVEDTIASTDDENNETPDATNDNNEDNEIPNKPEEDLAESLEYDNQPEETREIRDNLYENSMPVEDVENDVEEIDPAMYNRYPIPLHNDLRVNKILADKGEMNMLNDVEMFVPDNRDVYVVNSDREYVYNPAPVYQSAPYNDDREYVYNPAPVYQSAPYAGFQHRPKFERLTSLTRDRIAIEKLSEVVDEMLCDSDCSELSWNEDSNDEIIYSDNVTVHATDGRNIRTSQSRTKAQVVGTAAVQPAIVPVEPEAPSTLPFPNVIGVVEEPPPSRDTGNYQLTSVKIIQTGTEKERETNSNTQFPIFQRSDGPS</sequence>
<keyword evidence="4" id="KW-1185">Reference proteome</keyword>
<comment type="caution">
    <text evidence="3">The sequence shown here is derived from an EMBL/GenBank/DDBJ whole genome shotgun (WGS) entry which is preliminary data.</text>
</comment>
<feature type="region of interest" description="Disordered" evidence="1">
    <location>
        <begin position="134"/>
        <end position="182"/>
    </location>
</feature>
<dbReference type="Proteomes" id="UP001233999">
    <property type="component" value="Unassembled WGS sequence"/>
</dbReference>
<accession>A0AAD8ENV7</accession>
<evidence type="ECO:0000313" key="4">
    <source>
        <dbReference type="Proteomes" id="UP001233999"/>
    </source>
</evidence>
<dbReference type="AlphaFoldDB" id="A0AAD8ENV7"/>
<feature type="chain" id="PRO_5041970440" evidence="2">
    <location>
        <begin position="20"/>
        <end position="446"/>
    </location>
</feature>
<name>A0AAD8ENV7_DIPPU</name>
<evidence type="ECO:0000256" key="2">
    <source>
        <dbReference type="SAM" id="SignalP"/>
    </source>
</evidence>
<dbReference type="EMBL" id="JASPKZ010001593">
    <property type="protein sequence ID" value="KAJ9597670.1"/>
    <property type="molecule type" value="Genomic_DNA"/>
</dbReference>
<feature type="signal peptide" evidence="2">
    <location>
        <begin position="1"/>
        <end position="19"/>
    </location>
</feature>
<reference evidence="3" key="1">
    <citation type="journal article" date="2023" name="IScience">
        <title>Live-bearing cockroach genome reveals convergent evolutionary mechanisms linked to viviparity in insects and beyond.</title>
        <authorList>
            <person name="Fouks B."/>
            <person name="Harrison M.C."/>
            <person name="Mikhailova A.A."/>
            <person name="Marchal E."/>
            <person name="English S."/>
            <person name="Carruthers M."/>
            <person name="Jennings E.C."/>
            <person name="Chiamaka E.L."/>
            <person name="Frigard R.A."/>
            <person name="Pippel M."/>
            <person name="Attardo G.M."/>
            <person name="Benoit J.B."/>
            <person name="Bornberg-Bauer E."/>
            <person name="Tobe S.S."/>
        </authorList>
    </citation>
    <scope>NUCLEOTIDE SEQUENCE</scope>
    <source>
        <strain evidence="3">Stay&amp;Tobe</strain>
    </source>
</reference>
<keyword evidence="2" id="KW-0732">Signal</keyword>
<evidence type="ECO:0000256" key="1">
    <source>
        <dbReference type="SAM" id="MobiDB-lite"/>
    </source>
</evidence>
<organism evidence="3 4">
    <name type="scientific">Diploptera punctata</name>
    <name type="common">Pacific beetle cockroach</name>
    <dbReference type="NCBI Taxonomy" id="6984"/>
    <lineage>
        <taxon>Eukaryota</taxon>
        <taxon>Metazoa</taxon>
        <taxon>Ecdysozoa</taxon>
        <taxon>Arthropoda</taxon>
        <taxon>Hexapoda</taxon>
        <taxon>Insecta</taxon>
        <taxon>Pterygota</taxon>
        <taxon>Neoptera</taxon>
        <taxon>Polyneoptera</taxon>
        <taxon>Dictyoptera</taxon>
        <taxon>Blattodea</taxon>
        <taxon>Blaberoidea</taxon>
        <taxon>Blaberidae</taxon>
        <taxon>Diplopterinae</taxon>
        <taxon>Diploptera</taxon>
    </lineage>
</organism>
<reference evidence="3" key="2">
    <citation type="submission" date="2023-05" db="EMBL/GenBank/DDBJ databases">
        <authorList>
            <person name="Fouks B."/>
        </authorList>
    </citation>
    <scope>NUCLEOTIDE SEQUENCE</scope>
    <source>
        <strain evidence="3">Stay&amp;Tobe</strain>
        <tissue evidence="3">Testes</tissue>
    </source>
</reference>
<evidence type="ECO:0000313" key="3">
    <source>
        <dbReference type="EMBL" id="KAJ9597670.1"/>
    </source>
</evidence>